<protein>
    <submittedName>
        <fullName evidence="4">Type II toxin-antitoxin system YafQ family toxin</fullName>
    </submittedName>
</protein>
<dbReference type="GO" id="GO:0006415">
    <property type="term" value="P:translational termination"/>
    <property type="evidence" value="ECO:0007669"/>
    <property type="project" value="TreeGrafter"/>
</dbReference>
<dbReference type="SUPFAM" id="SSF143011">
    <property type="entry name" value="RelE-like"/>
    <property type="match status" value="1"/>
</dbReference>
<dbReference type="GO" id="GO:0006402">
    <property type="term" value="P:mRNA catabolic process"/>
    <property type="evidence" value="ECO:0007669"/>
    <property type="project" value="TreeGrafter"/>
</dbReference>
<organism evidence="4 5">
    <name type="scientific">Limnohabitans radicicola</name>
    <dbReference type="NCBI Taxonomy" id="2771427"/>
    <lineage>
        <taxon>Bacteria</taxon>
        <taxon>Pseudomonadati</taxon>
        <taxon>Pseudomonadota</taxon>
        <taxon>Betaproteobacteria</taxon>
        <taxon>Burkholderiales</taxon>
        <taxon>Comamonadaceae</taxon>
        <taxon>Limnohabitans</taxon>
    </lineage>
</organism>
<gene>
    <name evidence="4" type="ORF">IC609_15885</name>
</gene>
<evidence type="ECO:0000256" key="2">
    <source>
        <dbReference type="ARBA" id="ARBA00061366"/>
    </source>
</evidence>
<dbReference type="AlphaFoldDB" id="A0A927FKZ0"/>
<comment type="caution">
    <text evidence="4">The sequence shown here is derived from an EMBL/GenBank/DDBJ whole genome shotgun (WGS) entry which is preliminary data.</text>
</comment>
<keyword evidence="5" id="KW-1185">Reference proteome</keyword>
<dbReference type="Pfam" id="PF15738">
    <property type="entry name" value="YafQ_toxin"/>
    <property type="match status" value="1"/>
</dbReference>
<keyword evidence="1" id="KW-1277">Toxin-antitoxin system</keyword>
<dbReference type="InterPro" id="IPR007712">
    <property type="entry name" value="RelE/ParE_toxin"/>
</dbReference>
<dbReference type="GO" id="GO:0004521">
    <property type="term" value="F:RNA endonuclease activity"/>
    <property type="evidence" value="ECO:0007669"/>
    <property type="project" value="TreeGrafter"/>
</dbReference>
<dbReference type="NCBIfam" id="TIGR02385">
    <property type="entry name" value="RelE_StbE"/>
    <property type="match status" value="1"/>
</dbReference>
<dbReference type="PANTHER" id="PTHR40588:SF1">
    <property type="entry name" value="MRNA INTERFERASE TOXIN YAFQ"/>
    <property type="match status" value="1"/>
</dbReference>
<proteinExistence type="inferred from homology"/>
<evidence type="ECO:0000313" key="5">
    <source>
        <dbReference type="Proteomes" id="UP000647424"/>
    </source>
</evidence>
<dbReference type="Gene3D" id="3.30.2310.20">
    <property type="entry name" value="RelE-like"/>
    <property type="match status" value="1"/>
</dbReference>
<accession>A0A927FKZ0</accession>
<dbReference type="Proteomes" id="UP000647424">
    <property type="component" value="Unassembled WGS sequence"/>
</dbReference>
<evidence type="ECO:0000256" key="1">
    <source>
        <dbReference type="ARBA" id="ARBA00022649"/>
    </source>
</evidence>
<dbReference type="EMBL" id="JACYFT010000008">
    <property type="protein sequence ID" value="MBD8052018.1"/>
    <property type="molecule type" value="Genomic_DNA"/>
</dbReference>
<name>A0A927FKZ0_9BURK</name>
<dbReference type="PANTHER" id="PTHR40588">
    <property type="entry name" value="MRNA INTERFERASE TOXIN YAFQ"/>
    <property type="match status" value="1"/>
</dbReference>
<comment type="similarity">
    <text evidence="2">Belongs to the RelE toxin family. YafQ subfamily.</text>
</comment>
<dbReference type="FunFam" id="3.30.2310.20:FF:000003">
    <property type="entry name" value="Type II toxin-antitoxin system YafQ family toxin"/>
    <property type="match status" value="1"/>
</dbReference>
<reference evidence="4" key="1">
    <citation type="submission" date="2020-09" db="EMBL/GenBank/DDBJ databases">
        <title>Genome seq and assembly of Limnohabitants sp.</title>
        <authorList>
            <person name="Chhetri G."/>
        </authorList>
    </citation>
    <scope>NUCLEOTIDE SEQUENCE</scope>
    <source>
        <strain evidence="4">JUR4</strain>
    </source>
</reference>
<feature type="active site" description="Proton donor" evidence="3">
    <location>
        <position position="89"/>
    </location>
</feature>
<dbReference type="RefSeq" id="WP_191820509.1">
    <property type="nucleotide sequence ID" value="NZ_JACYFT010000008.1"/>
</dbReference>
<dbReference type="InterPro" id="IPR035093">
    <property type="entry name" value="RelE/ParE_toxin_dom_sf"/>
</dbReference>
<dbReference type="InterPro" id="IPR004386">
    <property type="entry name" value="Toxin_YafQ-like"/>
</dbReference>
<evidence type="ECO:0000256" key="3">
    <source>
        <dbReference type="PIRSR" id="PIRSR006156-1"/>
    </source>
</evidence>
<sequence>MRHIESSGAFRKQLKLMIRRGKDEAEIKTVIVLLASDEPLPPKYRDHALTGNFTGFRDCHIQPDWLLIYHKQDSEDGRGILRLEATGTHSDLF</sequence>
<dbReference type="PIRSF" id="PIRSF006156">
    <property type="entry name" value="YafQ"/>
    <property type="match status" value="1"/>
</dbReference>
<evidence type="ECO:0000313" key="4">
    <source>
        <dbReference type="EMBL" id="MBD8052018.1"/>
    </source>
</evidence>